<dbReference type="PANTHER" id="PTHR43191:SF7">
    <property type="entry name" value="OBP33PEP LIKE PROTEIN"/>
    <property type="match status" value="1"/>
</dbReference>
<dbReference type="KEGG" id="uam:UABAM_00643"/>
<dbReference type="GO" id="GO:0006396">
    <property type="term" value="P:RNA processing"/>
    <property type="evidence" value="ECO:0007669"/>
    <property type="project" value="InterPro"/>
</dbReference>
<keyword evidence="5" id="KW-1185">Reference proteome</keyword>
<accession>A0A5S9IIS5</accession>
<gene>
    <name evidence="4" type="ORF">UABAM_00643</name>
</gene>
<dbReference type="CDD" id="cd18097">
    <property type="entry name" value="SpoU-like"/>
    <property type="match status" value="1"/>
</dbReference>
<dbReference type="InterPro" id="IPR029028">
    <property type="entry name" value="Alpha/beta_knot_MTases"/>
</dbReference>
<dbReference type="Proteomes" id="UP000326354">
    <property type="component" value="Chromosome"/>
</dbReference>
<evidence type="ECO:0000259" key="3">
    <source>
        <dbReference type="Pfam" id="PF00588"/>
    </source>
</evidence>
<organism evidence="4 5">
    <name type="scientific">Uabimicrobium amorphum</name>
    <dbReference type="NCBI Taxonomy" id="2596890"/>
    <lineage>
        <taxon>Bacteria</taxon>
        <taxon>Pseudomonadati</taxon>
        <taxon>Planctomycetota</taxon>
        <taxon>Candidatus Uabimicrobiia</taxon>
        <taxon>Candidatus Uabimicrobiales</taxon>
        <taxon>Candidatus Uabimicrobiaceae</taxon>
        <taxon>Candidatus Uabimicrobium</taxon>
    </lineage>
</organism>
<dbReference type="Pfam" id="PF00588">
    <property type="entry name" value="SpoU_methylase"/>
    <property type="match status" value="1"/>
</dbReference>
<dbReference type="RefSeq" id="WP_229759351.1">
    <property type="nucleotide sequence ID" value="NZ_AP019860.1"/>
</dbReference>
<sequence>MPVDKYTVLDKNMTKEELSNLERAPLYFVLDNIRSAFNVGSAFRTADAGSIAQICICGISAYPPNRKLAKTALGATDSVPWKYYDTTTEAIKDLKSQGINICIVELTSRSENFWEHSFSKPTALVFGHEVTGVSEEALELADHFVHIPMHGKKSTLNVATSVGVVMFEVLRQWNGPK</sequence>
<dbReference type="InterPro" id="IPR051259">
    <property type="entry name" value="rRNA_Methyltransferase"/>
</dbReference>
<dbReference type="Gene3D" id="3.40.1280.10">
    <property type="match status" value="1"/>
</dbReference>
<dbReference type="GO" id="GO:0032259">
    <property type="term" value="P:methylation"/>
    <property type="evidence" value="ECO:0007669"/>
    <property type="project" value="UniProtKB-KW"/>
</dbReference>
<dbReference type="GO" id="GO:0003723">
    <property type="term" value="F:RNA binding"/>
    <property type="evidence" value="ECO:0007669"/>
    <property type="project" value="InterPro"/>
</dbReference>
<proteinExistence type="predicted"/>
<dbReference type="SUPFAM" id="SSF75217">
    <property type="entry name" value="alpha/beta knot"/>
    <property type="match status" value="1"/>
</dbReference>
<evidence type="ECO:0000313" key="5">
    <source>
        <dbReference type="Proteomes" id="UP000326354"/>
    </source>
</evidence>
<dbReference type="EMBL" id="AP019860">
    <property type="protein sequence ID" value="BBM82300.1"/>
    <property type="molecule type" value="Genomic_DNA"/>
</dbReference>
<evidence type="ECO:0000256" key="2">
    <source>
        <dbReference type="ARBA" id="ARBA00022679"/>
    </source>
</evidence>
<protein>
    <submittedName>
        <fullName evidence="4">RNA methyltransferase</fullName>
    </submittedName>
</protein>
<feature type="domain" description="tRNA/rRNA methyltransferase SpoU type" evidence="3">
    <location>
        <begin position="26"/>
        <end position="167"/>
    </location>
</feature>
<name>A0A5S9IIS5_UABAM</name>
<dbReference type="GO" id="GO:0008173">
    <property type="term" value="F:RNA methyltransferase activity"/>
    <property type="evidence" value="ECO:0007669"/>
    <property type="project" value="InterPro"/>
</dbReference>
<reference evidence="4 5" key="1">
    <citation type="submission" date="2019-08" db="EMBL/GenBank/DDBJ databases">
        <title>Complete genome sequence of Candidatus Uab amorphum.</title>
        <authorList>
            <person name="Shiratori T."/>
            <person name="Suzuki S."/>
            <person name="Kakizawa Y."/>
            <person name="Ishida K."/>
        </authorList>
    </citation>
    <scope>NUCLEOTIDE SEQUENCE [LARGE SCALE GENOMIC DNA]</scope>
    <source>
        <strain evidence="4 5">SRT547</strain>
    </source>
</reference>
<dbReference type="AlphaFoldDB" id="A0A5S9IIS5"/>
<keyword evidence="1 4" id="KW-0489">Methyltransferase</keyword>
<dbReference type="InterPro" id="IPR001537">
    <property type="entry name" value="SpoU_MeTrfase"/>
</dbReference>
<dbReference type="PANTHER" id="PTHR43191">
    <property type="entry name" value="RRNA METHYLTRANSFERASE 3"/>
    <property type="match status" value="1"/>
</dbReference>
<evidence type="ECO:0000256" key="1">
    <source>
        <dbReference type="ARBA" id="ARBA00022603"/>
    </source>
</evidence>
<keyword evidence="2 4" id="KW-0808">Transferase</keyword>
<evidence type="ECO:0000313" key="4">
    <source>
        <dbReference type="EMBL" id="BBM82300.1"/>
    </source>
</evidence>
<dbReference type="InterPro" id="IPR029026">
    <property type="entry name" value="tRNA_m1G_MTases_N"/>
</dbReference>